<dbReference type="EC" id="4.1.1.96" evidence="2"/>
<proteinExistence type="inferred from homology"/>
<evidence type="ECO:0000256" key="1">
    <source>
        <dbReference type="ARBA" id="ARBA00001933"/>
    </source>
</evidence>
<dbReference type="InterPro" id="IPR029066">
    <property type="entry name" value="PLP-binding_barrel"/>
</dbReference>
<feature type="domain" description="Orn/DAP/Arg decarboxylase 2 C-terminal" evidence="12">
    <location>
        <begin position="210"/>
        <end position="331"/>
    </location>
</feature>
<keyword evidence="4" id="KW-0210">Decarboxylase</keyword>
<dbReference type="GO" id="GO:0045312">
    <property type="term" value="P:nor-spermidine biosynthetic process"/>
    <property type="evidence" value="ECO:0007669"/>
    <property type="project" value="InterPro"/>
</dbReference>
<comment type="catalytic activity">
    <reaction evidence="10">
        <text>carboxynorspermidine + H(+) = norspermidine + CO2</text>
        <dbReference type="Rhea" id="RHEA:34099"/>
        <dbReference type="ChEBI" id="CHEBI:15378"/>
        <dbReference type="ChEBI" id="CHEBI:16526"/>
        <dbReference type="ChEBI" id="CHEBI:57920"/>
        <dbReference type="ChEBI" id="CHEBI:65070"/>
        <dbReference type="EC" id="4.1.1.96"/>
    </reaction>
</comment>
<accession>A0A840EE17</accession>
<keyword evidence="5" id="KW-0663">Pyridoxal phosphate</keyword>
<dbReference type="GO" id="GO:0009089">
    <property type="term" value="P:lysine biosynthetic process via diaminopimelate"/>
    <property type="evidence" value="ECO:0007669"/>
    <property type="project" value="TreeGrafter"/>
</dbReference>
<dbReference type="NCBIfam" id="TIGR01047">
    <property type="entry name" value="nspC"/>
    <property type="match status" value="1"/>
</dbReference>
<dbReference type="InterPro" id="IPR022643">
    <property type="entry name" value="De-COase2_C"/>
</dbReference>
<dbReference type="SUPFAM" id="SSF51419">
    <property type="entry name" value="PLP-binding barrel"/>
    <property type="match status" value="1"/>
</dbReference>
<dbReference type="EMBL" id="JACIFF010000006">
    <property type="protein sequence ID" value="MBB4080039.1"/>
    <property type="molecule type" value="Genomic_DNA"/>
</dbReference>
<dbReference type="Proteomes" id="UP000576209">
    <property type="component" value="Unassembled WGS sequence"/>
</dbReference>
<evidence type="ECO:0000256" key="3">
    <source>
        <dbReference type="ARBA" id="ARBA00013633"/>
    </source>
</evidence>
<dbReference type="PANTHER" id="PTHR43727">
    <property type="entry name" value="DIAMINOPIMELATE DECARBOXYLASE"/>
    <property type="match status" value="1"/>
</dbReference>
<gene>
    <name evidence="13" type="ORF">GGR28_002666</name>
</gene>
<dbReference type="GO" id="GO:0008836">
    <property type="term" value="F:diaminopimelate decarboxylase activity"/>
    <property type="evidence" value="ECO:0007669"/>
    <property type="project" value="TreeGrafter"/>
</dbReference>
<comment type="cofactor">
    <cofactor evidence="1">
        <name>pyridoxal 5'-phosphate</name>
        <dbReference type="ChEBI" id="CHEBI:597326"/>
    </cofactor>
</comment>
<evidence type="ECO:0000313" key="13">
    <source>
        <dbReference type="EMBL" id="MBB4080039.1"/>
    </source>
</evidence>
<evidence type="ECO:0000256" key="10">
    <source>
        <dbReference type="ARBA" id="ARBA00047389"/>
    </source>
</evidence>
<dbReference type="Gene3D" id="2.40.37.10">
    <property type="entry name" value="Lyase, Ornithine Decarboxylase, Chain A, domain 1"/>
    <property type="match status" value="1"/>
</dbReference>
<sequence length="375" mass="41794">MPLPSPAFVIEEDKLRRNLELVSDVAASAGVEIILALKAFAYWPAFPTIAEYLPGATASSHNEAMLIQKHFGRRPHVYAPVYRPAEFRELAGLAEHLTFNTLTELERYRNTWEDLGTSVGLRVNPEYSPVETDLYNPSNKHGRLGETLPNLPTRPPKGLKGIHVHTLCESDAAATATLIERTRAQFGHYLEQMEWLNLGGGHLMTREGYDVQGLVASLKALRQRYPHLKITLEPGSAHIWQTGYLQCTVLDIVNNYGSATLMLDVSFTCHMPDTLEMPYRPVVRGASAEAADGYPYAYRLGGMSCLAGDYLDTYFFTQPARVGDTLVFEDMAHYTTVKSTMFNGVPHPDILMVDAEGEVVTRRSFGYADYEGRMG</sequence>
<evidence type="ECO:0000259" key="12">
    <source>
        <dbReference type="Pfam" id="PF00278"/>
    </source>
</evidence>
<dbReference type="Pfam" id="PF00278">
    <property type="entry name" value="Orn_DAP_Arg_deC"/>
    <property type="match status" value="1"/>
</dbReference>
<dbReference type="AlphaFoldDB" id="A0A840EE17"/>
<reference evidence="13 14" key="1">
    <citation type="submission" date="2020-08" db="EMBL/GenBank/DDBJ databases">
        <title>Genomic Encyclopedia of Type Strains, Phase IV (KMG-IV): sequencing the most valuable type-strain genomes for metagenomic binning, comparative biology and taxonomic classification.</title>
        <authorList>
            <person name="Goeker M."/>
        </authorList>
    </citation>
    <scope>NUCLEOTIDE SEQUENCE [LARGE SCALE GENOMIC DNA]</scope>
    <source>
        <strain evidence="13 14">DSM 105137</strain>
    </source>
</reference>
<keyword evidence="7 13" id="KW-0456">Lyase</keyword>
<evidence type="ECO:0000256" key="11">
    <source>
        <dbReference type="PIRSR" id="PIRSR038941-1"/>
    </source>
</evidence>
<keyword evidence="6" id="KW-0745">Spermidine biosynthesis</keyword>
<dbReference type="RefSeq" id="WP_183496271.1">
    <property type="nucleotide sequence ID" value="NZ_JACIFF010000006.1"/>
</dbReference>
<comment type="catalytic activity">
    <reaction evidence="9">
        <text>carboxyspermidine + H(+) = spermidine + CO2</text>
        <dbReference type="Rhea" id="RHEA:34095"/>
        <dbReference type="ChEBI" id="CHEBI:15378"/>
        <dbReference type="ChEBI" id="CHEBI:16526"/>
        <dbReference type="ChEBI" id="CHEBI:57834"/>
        <dbReference type="ChEBI" id="CHEBI:65072"/>
        <dbReference type="EC" id="4.1.1.96"/>
    </reaction>
</comment>
<evidence type="ECO:0000256" key="4">
    <source>
        <dbReference type="ARBA" id="ARBA00022793"/>
    </source>
</evidence>
<evidence type="ECO:0000256" key="2">
    <source>
        <dbReference type="ARBA" id="ARBA00012259"/>
    </source>
</evidence>
<evidence type="ECO:0000256" key="5">
    <source>
        <dbReference type="ARBA" id="ARBA00022898"/>
    </source>
</evidence>
<dbReference type="PIRSF" id="PIRSF038941">
    <property type="entry name" value="NspC"/>
    <property type="match status" value="1"/>
</dbReference>
<dbReference type="GO" id="GO:0008295">
    <property type="term" value="P:spermidine biosynthetic process"/>
    <property type="evidence" value="ECO:0007669"/>
    <property type="project" value="UniProtKB-KW"/>
</dbReference>
<dbReference type="PANTHER" id="PTHR43727:SF1">
    <property type="entry name" value="CARBOXYNORSPERMIDINE_CARBOXYSPERMIDINE DECARBOXYLASE"/>
    <property type="match status" value="1"/>
</dbReference>
<dbReference type="Gene3D" id="3.20.20.10">
    <property type="entry name" value="Alanine racemase"/>
    <property type="match status" value="1"/>
</dbReference>
<feature type="binding site" evidence="11">
    <location>
        <position position="273"/>
    </location>
    <ligand>
        <name>substrate</name>
    </ligand>
</feature>
<evidence type="ECO:0000256" key="9">
    <source>
        <dbReference type="ARBA" id="ARBA00047351"/>
    </source>
</evidence>
<evidence type="ECO:0000256" key="7">
    <source>
        <dbReference type="ARBA" id="ARBA00023239"/>
    </source>
</evidence>
<dbReference type="CDD" id="cd06829">
    <property type="entry name" value="PLPDE_III_CANSDC"/>
    <property type="match status" value="1"/>
</dbReference>
<keyword evidence="14" id="KW-1185">Reference proteome</keyword>
<comment type="caution">
    <text evidence="13">The sequence shown here is derived from an EMBL/GenBank/DDBJ whole genome shotgun (WGS) entry which is preliminary data.</text>
</comment>
<comment type="similarity">
    <text evidence="8">Belongs to the Orn/Lys/Arg decarboxylase class-II family. NspC subfamily.</text>
</comment>
<protein>
    <recommendedName>
        <fullName evidence="3">Carboxynorspermidine/carboxyspermidine decarboxylase</fullName>
        <ecNumber evidence="2">4.1.1.96</ecNumber>
    </recommendedName>
</protein>
<name>A0A840EE17_9BACT</name>
<dbReference type="InterPro" id="IPR009006">
    <property type="entry name" value="Ala_racemase/Decarboxylase_C"/>
</dbReference>
<dbReference type="InterPro" id="IPR005730">
    <property type="entry name" value="Nsp_de-COase"/>
</dbReference>
<evidence type="ECO:0000256" key="8">
    <source>
        <dbReference type="ARBA" id="ARBA00025802"/>
    </source>
</evidence>
<dbReference type="SUPFAM" id="SSF50621">
    <property type="entry name" value="Alanine racemase C-terminal domain-like"/>
    <property type="match status" value="1"/>
</dbReference>
<evidence type="ECO:0000256" key="6">
    <source>
        <dbReference type="ARBA" id="ARBA00023066"/>
    </source>
</evidence>
<organism evidence="13 14">
    <name type="scientific">Neolewinella aquimaris</name>
    <dbReference type="NCBI Taxonomy" id="1835722"/>
    <lineage>
        <taxon>Bacteria</taxon>
        <taxon>Pseudomonadati</taxon>
        <taxon>Bacteroidota</taxon>
        <taxon>Saprospiria</taxon>
        <taxon>Saprospirales</taxon>
        <taxon>Lewinellaceae</taxon>
        <taxon>Neolewinella</taxon>
    </lineage>
</organism>
<evidence type="ECO:0000313" key="14">
    <source>
        <dbReference type="Proteomes" id="UP000576209"/>
    </source>
</evidence>